<dbReference type="PANTHER" id="PTHR19303:SF73">
    <property type="entry name" value="PROTEIN PDC2"/>
    <property type="match status" value="1"/>
</dbReference>
<evidence type="ECO:0000259" key="3">
    <source>
        <dbReference type="PROSITE" id="PS51253"/>
    </source>
</evidence>
<name>A0A6P3V3E3_BOMIM</name>
<dbReference type="Proteomes" id="UP000515180">
    <property type="component" value="Unplaced"/>
</dbReference>
<feature type="domain" description="HTH CENPB-type" evidence="3">
    <location>
        <begin position="57"/>
        <end position="129"/>
    </location>
</feature>
<reference evidence="5" key="1">
    <citation type="submission" date="2025-08" db="UniProtKB">
        <authorList>
            <consortium name="RefSeq"/>
        </authorList>
    </citation>
    <scope>IDENTIFICATION</scope>
</reference>
<dbReference type="AlphaFoldDB" id="A0A6P3V3E3"/>
<dbReference type="InterPro" id="IPR009057">
    <property type="entry name" value="Homeodomain-like_sf"/>
</dbReference>
<dbReference type="InterPro" id="IPR004875">
    <property type="entry name" value="DDE_SF_endonuclease_dom"/>
</dbReference>
<evidence type="ECO:0000256" key="1">
    <source>
        <dbReference type="ARBA" id="ARBA00004123"/>
    </source>
</evidence>
<evidence type="ECO:0000313" key="4">
    <source>
        <dbReference type="Proteomes" id="UP000515180"/>
    </source>
</evidence>
<dbReference type="InterPro" id="IPR006600">
    <property type="entry name" value="HTH_CenpB_DNA-bd_dom"/>
</dbReference>
<dbReference type="OrthoDB" id="8111264at2759"/>
<keyword evidence="2" id="KW-0238">DNA-binding</keyword>
<dbReference type="InterPro" id="IPR050863">
    <property type="entry name" value="CenT-Element_Derived"/>
</dbReference>
<dbReference type="Gene3D" id="1.10.10.60">
    <property type="entry name" value="Homeodomain-like"/>
    <property type="match status" value="1"/>
</dbReference>
<accession>A0A6P3V3E3</accession>
<comment type="subcellular location">
    <subcellularLocation>
        <location evidence="1">Nucleus</location>
    </subcellularLocation>
</comment>
<dbReference type="GO" id="GO:0005634">
    <property type="term" value="C:nucleus"/>
    <property type="evidence" value="ECO:0007669"/>
    <property type="project" value="UniProtKB-SubCell"/>
</dbReference>
<dbReference type="PANTHER" id="PTHR19303">
    <property type="entry name" value="TRANSPOSON"/>
    <property type="match status" value="1"/>
</dbReference>
<protein>
    <submittedName>
        <fullName evidence="5">Jerky protein homolog-like</fullName>
    </submittedName>
</protein>
<evidence type="ECO:0000256" key="2">
    <source>
        <dbReference type="ARBA" id="ARBA00023125"/>
    </source>
</evidence>
<dbReference type="Pfam" id="PF03221">
    <property type="entry name" value="HTH_Tnp_Tc5"/>
    <property type="match status" value="1"/>
</dbReference>
<sequence>MTSRRKPLYLTITDKYTGITMRGKGKIRQTIMEKYGIPKSTLINICIKSEVISNQCGILMGFTRKRSEIERAIYHWYLRCKERKVKMTGVDIQNEAREINHKLNGHPNFKASSTWLRNFKERYCITTKDIREYFEPAIPFIEGHNFKADFNRLLEEGGFTLKNVYNVAYTIVMWKAVSDETCILNHAKSTRNLKMCDGYVTALFCANATGCHKLPVLIIGNVPETHSLYKFKTEAFTTIYISNTSACMDSTIFKQWYKEHFLKSIEGRQRENGYEGKYLLLLDNTTLLHDINDINNIDPLVEVTSPPPNVSPHNQPMNCGVITCFKRKYRIELLKAIKPLSIYNTEVEVIDLHKELSIWDCCRIVHDAWSHVEDSILISSWHSLLYSMDTWYIEFVEKDDIDAYKTVEFLHKLPGCEQCQKINVLHWFYIDTEYDVIHKVCADEVVREFEKNTLGPVSIGEAGSTRAKLSRRS</sequence>
<dbReference type="GeneID" id="105681525"/>
<gene>
    <name evidence="5" type="primary">LOC105681525</name>
</gene>
<dbReference type="KEGG" id="bim:105681525"/>
<dbReference type="RefSeq" id="XP_012247149.1">
    <property type="nucleotide sequence ID" value="XM_012391726.3"/>
</dbReference>
<dbReference type="Pfam" id="PF03184">
    <property type="entry name" value="DDE_1"/>
    <property type="match status" value="1"/>
</dbReference>
<proteinExistence type="predicted"/>
<dbReference type="GO" id="GO:0003677">
    <property type="term" value="F:DNA binding"/>
    <property type="evidence" value="ECO:0007669"/>
    <property type="project" value="UniProtKB-KW"/>
</dbReference>
<dbReference type="SMART" id="SM00674">
    <property type="entry name" value="CENPB"/>
    <property type="match status" value="1"/>
</dbReference>
<evidence type="ECO:0000313" key="5">
    <source>
        <dbReference type="RefSeq" id="XP_012247149.1"/>
    </source>
</evidence>
<dbReference type="PROSITE" id="PS51253">
    <property type="entry name" value="HTH_CENPB"/>
    <property type="match status" value="1"/>
</dbReference>
<organism evidence="4 5">
    <name type="scientific">Bombus impatiens</name>
    <name type="common">Bumblebee</name>
    <dbReference type="NCBI Taxonomy" id="132113"/>
    <lineage>
        <taxon>Eukaryota</taxon>
        <taxon>Metazoa</taxon>
        <taxon>Ecdysozoa</taxon>
        <taxon>Arthropoda</taxon>
        <taxon>Hexapoda</taxon>
        <taxon>Insecta</taxon>
        <taxon>Pterygota</taxon>
        <taxon>Neoptera</taxon>
        <taxon>Endopterygota</taxon>
        <taxon>Hymenoptera</taxon>
        <taxon>Apocrita</taxon>
        <taxon>Aculeata</taxon>
        <taxon>Apoidea</taxon>
        <taxon>Anthophila</taxon>
        <taxon>Apidae</taxon>
        <taxon>Bombus</taxon>
        <taxon>Pyrobombus</taxon>
    </lineage>
</organism>
<keyword evidence="4" id="KW-1185">Reference proteome</keyword>
<dbReference type="SUPFAM" id="SSF46689">
    <property type="entry name" value="Homeodomain-like"/>
    <property type="match status" value="1"/>
</dbReference>